<name>A0A068VIE5_COFCA</name>
<protein>
    <submittedName>
        <fullName evidence="1">DH200=94 genomic scaffold, scaffold_1116</fullName>
    </submittedName>
</protein>
<sequence>MSELEFSILHQHLISLLSELAHCLSAFSVTSHEDNGQSRGFRIIALVFWFKISDIAEVAEEDVHAMKLHKTWYLVEYLPTWSSLSRMF</sequence>
<evidence type="ECO:0000313" key="2">
    <source>
        <dbReference type="Proteomes" id="UP000295252"/>
    </source>
</evidence>
<proteinExistence type="predicted"/>
<dbReference type="InParanoid" id="A0A068VIE5"/>
<accession>A0A068VIE5</accession>
<keyword evidence="2" id="KW-1185">Reference proteome</keyword>
<dbReference type="AlphaFoldDB" id="A0A068VIE5"/>
<dbReference type="Proteomes" id="UP000295252">
    <property type="component" value="Unassembled WGS sequence"/>
</dbReference>
<dbReference type="Gramene" id="CDP20344">
    <property type="protein sequence ID" value="CDP20344"/>
    <property type="gene ID" value="GSCOC_T00008472001"/>
</dbReference>
<gene>
    <name evidence="1" type="ORF">GSCOC_T00008472001</name>
</gene>
<evidence type="ECO:0000313" key="1">
    <source>
        <dbReference type="EMBL" id="CDP20344.1"/>
    </source>
</evidence>
<reference evidence="2" key="1">
    <citation type="journal article" date="2014" name="Science">
        <title>The coffee genome provides insight into the convergent evolution of caffeine biosynthesis.</title>
        <authorList>
            <person name="Denoeud F."/>
            <person name="Carretero-Paulet L."/>
            <person name="Dereeper A."/>
            <person name="Droc G."/>
            <person name="Guyot R."/>
            <person name="Pietrella M."/>
            <person name="Zheng C."/>
            <person name="Alberti A."/>
            <person name="Anthony F."/>
            <person name="Aprea G."/>
            <person name="Aury J.M."/>
            <person name="Bento P."/>
            <person name="Bernard M."/>
            <person name="Bocs S."/>
            <person name="Campa C."/>
            <person name="Cenci A."/>
            <person name="Combes M.C."/>
            <person name="Crouzillat D."/>
            <person name="Da Silva C."/>
            <person name="Daddiego L."/>
            <person name="De Bellis F."/>
            <person name="Dussert S."/>
            <person name="Garsmeur O."/>
            <person name="Gayraud T."/>
            <person name="Guignon V."/>
            <person name="Jahn K."/>
            <person name="Jamilloux V."/>
            <person name="Joet T."/>
            <person name="Labadie K."/>
            <person name="Lan T."/>
            <person name="Leclercq J."/>
            <person name="Lepelley M."/>
            <person name="Leroy T."/>
            <person name="Li L.T."/>
            <person name="Librado P."/>
            <person name="Lopez L."/>
            <person name="Munoz A."/>
            <person name="Noel B."/>
            <person name="Pallavicini A."/>
            <person name="Perrotta G."/>
            <person name="Poncet V."/>
            <person name="Pot D."/>
            <person name="Priyono X."/>
            <person name="Rigoreau M."/>
            <person name="Rouard M."/>
            <person name="Rozas J."/>
            <person name="Tranchant-Dubreuil C."/>
            <person name="VanBuren R."/>
            <person name="Zhang Q."/>
            <person name="Andrade A.C."/>
            <person name="Argout X."/>
            <person name="Bertrand B."/>
            <person name="de Kochko A."/>
            <person name="Graziosi G."/>
            <person name="Henry R.J."/>
            <person name="Jayarama X."/>
            <person name="Ming R."/>
            <person name="Nagai C."/>
            <person name="Rounsley S."/>
            <person name="Sankoff D."/>
            <person name="Giuliano G."/>
            <person name="Albert V.A."/>
            <person name="Wincker P."/>
            <person name="Lashermes P."/>
        </authorList>
    </citation>
    <scope>NUCLEOTIDE SEQUENCE [LARGE SCALE GENOMIC DNA]</scope>
    <source>
        <strain evidence="2">cv. DH200-94</strain>
    </source>
</reference>
<dbReference type="EMBL" id="HG740200">
    <property type="protein sequence ID" value="CDP20344.1"/>
    <property type="molecule type" value="Genomic_DNA"/>
</dbReference>
<organism evidence="1 2">
    <name type="scientific">Coffea canephora</name>
    <name type="common">Robusta coffee</name>
    <dbReference type="NCBI Taxonomy" id="49390"/>
    <lineage>
        <taxon>Eukaryota</taxon>
        <taxon>Viridiplantae</taxon>
        <taxon>Streptophyta</taxon>
        <taxon>Embryophyta</taxon>
        <taxon>Tracheophyta</taxon>
        <taxon>Spermatophyta</taxon>
        <taxon>Magnoliopsida</taxon>
        <taxon>eudicotyledons</taxon>
        <taxon>Gunneridae</taxon>
        <taxon>Pentapetalae</taxon>
        <taxon>asterids</taxon>
        <taxon>lamiids</taxon>
        <taxon>Gentianales</taxon>
        <taxon>Rubiaceae</taxon>
        <taxon>Ixoroideae</taxon>
        <taxon>Gardenieae complex</taxon>
        <taxon>Bertiereae - Coffeeae clade</taxon>
        <taxon>Coffeeae</taxon>
        <taxon>Coffea</taxon>
    </lineage>
</organism>